<accession>A0A3M7E3E0</accession>
<feature type="compositionally biased region" description="Basic and acidic residues" evidence="1">
    <location>
        <begin position="255"/>
        <end position="273"/>
    </location>
</feature>
<feature type="region of interest" description="Disordered" evidence="1">
    <location>
        <begin position="105"/>
        <end position="169"/>
    </location>
</feature>
<feature type="compositionally biased region" description="Acidic residues" evidence="1">
    <location>
        <begin position="335"/>
        <end position="345"/>
    </location>
</feature>
<dbReference type="AlphaFoldDB" id="A0A3M7E3E0"/>
<feature type="region of interest" description="Disordered" evidence="1">
    <location>
        <begin position="241"/>
        <end position="345"/>
    </location>
</feature>
<feature type="region of interest" description="Disordered" evidence="1">
    <location>
        <begin position="50"/>
        <end position="89"/>
    </location>
</feature>
<comment type="caution">
    <text evidence="2">The sequence shown here is derived from an EMBL/GenBank/DDBJ whole genome shotgun (WGS) entry which is preliminary data.</text>
</comment>
<dbReference type="OrthoDB" id="5206740at2759"/>
<dbReference type="EMBL" id="QWIP01000155">
    <property type="protein sequence ID" value="RMY71085.1"/>
    <property type="molecule type" value="Genomic_DNA"/>
</dbReference>
<protein>
    <submittedName>
        <fullName evidence="2">Uncharacterized protein</fullName>
    </submittedName>
</protein>
<reference evidence="2 3" key="1">
    <citation type="journal article" date="2018" name="BMC Genomics">
        <title>Genomic evidence for intraspecific hybridization in a clonal and extremely halotolerant yeast.</title>
        <authorList>
            <person name="Gostincar C."/>
            <person name="Stajich J.E."/>
            <person name="Zupancic J."/>
            <person name="Zalar P."/>
            <person name="Gunde-Cimerman N."/>
        </authorList>
    </citation>
    <scope>NUCLEOTIDE SEQUENCE [LARGE SCALE GENOMIC DNA]</scope>
    <source>
        <strain evidence="2 3">EXF-2682</strain>
    </source>
</reference>
<feature type="compositionally biased region" description="Polar residues" evidence="1">
    <location>
        <begin position="105"/>
        <end position="139"/>
    </location>
</feature>
<proteinExistence type="predicted"/>
<evidence type="ECO:0000313" key="3">
    <source>
        <dbReference type="Proteomes" id="UP000269276"/>
    </source>
</evidence>
<dbReference type="Proteomes" id="UP000269276">
    <property type="component" value="Unassembled WGS sequence"/>
</dbReference>
<evidence type="ECO:0000313" key="2">
    <source>
        <dbReference type="EMBL" id="RMY71085.1"/>
    </source>
</evidence>
<organism evidence="2 3">
    <name type="scientific">Hortaea werneckii</name>
    <name type="common">Black yeast</name>
    <name type="synonym">Cladosporium werneckii</name>
    <dbReference type="NCBI Taxonomy" id="91943"/>
    <lineage>
        <taxon>Eukaryota</taxon>
        <taxon>Fungi</taxon>
        <taxon>Dikarya</taxon>
        <taxon>Ascomycota</taxon>
        <taxon>Pezizomycotina</taxon>
        <taxon>Dothideomycetes</taxon>
        <taxon>Dothideomycetidae</taxon>
        <taxon>Mycosphaerellales</taxon>
        <taxon>Teratosphaeriaceae</taxon>
        <taxon>Hortaea</taxon>
    </lineage>
</organism>
<feature type="compositionally biased region" description="Low complexity" evidence="1">
    <location>
        <begin position="72"/>
        <end position="83"/>
    </location>
</feature>
<evidence type="ECO:0000256" key="1">
    <source>
        <dbReference type="SAM" id="MobiDB-lite"/>
    </source>
</evidence>
<dbReference type="VEuPathDB" id="FungiDB:BTJ68_06647"/>
<feature type="region of interest" description="Disordered" evidence="1">
    <location>
        <begin position="19"/>
        <end position="38"/>
    </location>
</feature>
<feature type="compositionally biased region" description="Basic and acidic residues" evidence="1">
    <location>
        <begin position="323"/>
        <end position="334"/>
    </location>
</feature>
<gene>
    <name evidence="2" type="ORF">D0863_05388</name>
</gene>
<sequence length="345" mass="36913">MMPTNFVGAPQAGQTMLAFMPQSPPLPAGHQSSGPASTMSLAILPSAPIQHTDASTSAPPPPRPAVSKRPKLTLNTTQTPTLLGGKGSTSLRLDTLSAVSPTARNTFSNAYETPSSRLSTGKPQRPSLTPLTTNVSSVSPGHFTPADEESSAMIDTPELTSSSSASTVDSLPGHVPYTLGYNAQSILCNGPIPKSKRKRTCFTHSHSMFPAQKRVAFKAPLTEEITTTKYTMAHADLVSASPTNSTLDLPQARYPKADMHPKGMVKGENREAETTASSRAGDKRGSDEEDSDTCPATPVAGRRKKDRQWRWTLGPIRSTQPDVEDKKKQKRDSFAESEDDELEGS</sequence>
<name>A0A3M7E3E0_HORWE</name>